<keyword evidence="3" id="KW-1185">Reference proteome</keyword>
<dbReference type="Proteomes" id="UP000501346">
    <property type="component" value="Chromosome ScXV-ScXI"/>
</dbReference>
<protein>
    <submittedName>
        <fullName evidence="2">Mitochondrial distribution and morphology</fullName>
    </submittedName>
</protein>
<dbReference type="Pfam" id="PF09797">
    <property type="entry name" value="NatB_MDM20"/>
    <property type="match status" value="1"/>
</dbReference>
<dbReference type="AlphaFoldDB" id="A0A6C1DZ41"/>
<dbReference type="GO" id="GO:0031416">
    <property type="term" value="C:NatB complex"/>
    <property type="evidence" value="ECO:0007669"/>
    <property type="project" value="TreeGrafter"/>
</dbReference>
<dbReference type="OrthoDB" id="1874341at2759"/>
<organism evidence="2 3">
    <name type="scientific">Saccharomyces pastorianus</name>
    <name type="common">Lager yeast</name>
    <name type="synonym">Saccharomyces cerevisiae x Saccharomyces eubayanus</name>
    <dbReference type="NCBI Taxonomy" id="27292"/>
    <lineage>
        <taxon>Eukaryota</taxon>
        <taxon>Fungi</taxon>
        <taxon>Dikarya</taxon>
        <taxon>Ascomycota</taxon>
        <taxon>Saccharomycotina</taxon>
        <taxon>Saccharomycetes</taxon>
        <taxon>Saccharomycetales</taxon>
        <taxon>Saccharomycetaceae</taxon>
        <taxon>Saccharomyces</taxon>
    </lineage>
</organism>
<comment type="similarity">
    <text evidence="1">Belongs to the MDM20/NAA25 family.</text>
</comment>
<sequence>MSAATEFIGEATIHNELGTAIIASKHVRQDTGGDIRTSKQILETYVKFKQSPGKFDYNKLLEEPYGLKGTTITGDTRSLEFLHNFFVELGKYDEALHVYERGNFKFPSYELSYHWFMKALEDSNYNQMSKASLQLAKYSDSGNLPKRAYYFWNAISILAVSRFQENTLSDPKKILLSRLARQSLLDLKPFQNVQEIIVYCLVLDELFPQSREISEEIVAITFANFDTSVNLYLKNFILKHTKLLNSPQKLFEVCSKLIEKGLDDYELITNLIDAAYKLSKSKDEVKQWIDENLGDSRNTRLARLKLDIMYTDSVSESSLSYYLSKYHNKPCCSIDLNHYSGHINIDMLKSIMSKYDPEDKDLIHHCNIRELGLIGSDSINNYNKFKGTLEKKSVTDYSSCSTFLLEIVKDKCKKTNPELKDVLLCITILENYQAKDPHNFDTMCWLIVLYMYLGLVPDAYFHFINLKIKNVQTDSLDYMIFSRFSTLFPNKQSDFYSKTFHEHNNLYDTSLANLPRYIQVAFERNSYSKILGMLEMRDKLMKSYTRWTKTLENLQFSRLCNDKRGHLLQKLHEDWRSLEMTQSVSFSDNRDFSILDENFAQFLNRGKILEYANLNEESIFLTLIRELIIEALPNGEKTEQISALLKKLPSTNLEELLNNNLTEVESASFLIFFEIYENNGKNLHDLISRLMKVPINAKQNWMVSHTYLTKMATLKTLDSLKRIKDKEIQKLIKNSLKELRGCCDDIFKGYSKALVQAYEELQKDECGNLLKELDVKAENVKNIKNSLLGIQKSVRNL</sequence>
<evidence type="ECO:0000313" key="2">
    <source>
        <dbReference type="EMBL" id="QID82282.1"/>
    </source>
</evidence>
<accession>A0A6C1DZ41</accession>
<proteinExistence type="inferred from homology"/>
<dbReference type="InterPro" id="IPR019183">
    <property type="entry name" value="NAA25_NatB_aux_su"/>
</dbReference>
<gene>
    <name evidence="2" type="primary">MDM20_1</name>
    <name evidence="2" type="ORF">GRS66_004694</name>
</gene>
<dbReference type="EMBL" id="CP048996">
    <property type="protein sequence ID" value="QID82282.1"/>
    <property type="molecule type" value="Genomic_DNA"/>
</dbReference>
<name>A0A6C1DZ41_SACPS</name>
<dbReference type="PANTHER" id="PTHR22767">
    <property type="entry name" value="N-TERMINAL ACETYLTRANSFERASE-RELATED"/>
    <property type="match status" value="1"/>
</dbReference>
<evidence type="ECO:0000313" key="3">
    <source>
        <dbReference type="Proteomes" id="UP000501346"/>
    </source>
</evidence>
<evidence type="ECO:0000256" key="1">
    <source>
        <dbReference type="ARBA" id="ARBA00006298"/>
    </source>
</evidence>
<reference evidence="2 3" key="1">
    <citation type="journal article" date="2019" name="BMC Genomics">
        <title>Chromosome level assembly and comparative genome analysis confirm lager-brewing yeasts originated from a single hybridization.</title>
        <authorList>
            <person name="Salazar A.N."/>
            <person name="Gorter de Vries A.R."/>
            <person name="van den Broek M."/>
            <person name="Brouwers N."/>
            <person name="de la Torre Cortes P."/>
            <person name="Kuijpers N.G.A."/>
            <person name="Daran J.G."/>
            <person name="Abeel T."/>
        </authorList>
    </citation>
    <scope>NUCLEOTIDE SEQUENCE [LARGE SCALE GENOMIC DNA]</scope>
    <source>
        <strain evidence="2 3">CBS 1483</strain>
    </source>
</reference>
<dbReference type="PANTHER" id="PTHR22767:SF3">
    <property type="entry name" value="N-ALPHA-ACETYLTRANSFERASE 25, NATB AUXILIARY SUBUNIT"/>
    <property type="match status" value="1"/>
</dbReference>